<dbReference type="PROSITE" id="PS51192">
    <property type="entry name" value="HELICASE_ATP_BIND_1"/>
    <property type="match status" value="1"/>
</dbReference>
<organism evidence="7 8">
    <name type="scientific">Planctopirus ephydatiae</name>
    <dbReference type="NCBI Taxonomy" id="2528019"/>
    <lineage>
        <taxon>Bacteria</taxon>
        <taxon>Pseudomonadati</taxon>
        <taxon>Planctomycetota</taxon>
        <taxon>Planctomycetia</taxon>
        <taxon>Planctomycetales</taxon>
        <taxon>Planctomycetaceae</taxon>
        <taxon>Planctopirus</taxon>
    </lineage>
</organism>
<keyword evidence="8" id="KW-1185">Reference proteome</keyword>
<keyword evidence="7" id="KW-0067">ATP-binding</keyword>
<evidence type="ECO:0000256" key="2">
    <source>
        <dbReference type="PROSITE-ProRule" id="PRU00325"/>
    </source>
</evidence>
<evidence type="ECO:0000259" key="4">
    <source>
        <dbReference type="PROSITE" id="PS50966"/>
    </source>
</evidence>
<dbReference type="RefSeq" id="WP_145301574.1">
    <property type="nucleotide sequence ID" value="NZ_CP036299.1"/>
</dbReference>
<dbReference type="OrthoDB" id="9814088at2"/>
<dbReference type="PANTHER" id="PTHR10799">
    <property type="entry name" value="SNF2/RAD54 HELICASE FAMILY"/>
    <property type="match status" value="1"/>
</dbReference>
<feature type="domain" description="SWIM-type" evidence="4">
    <location>
        <begin position="48"/>
        <end position="89"/>
    </location>
</feature>
<protein>
    <submittedName>
        <fullName evidence="7">ATP-dependent helicase HepA</fullName>
    </submittedName>
</protein>
<dbReference type="InterPro" id="IPR007527">
    <property type="entry name" value="Znf_SWIM"/>
</dbReference>
<dbReference type="InterPro" id="IPR000330">
    <property type="entry name" value="SNF2_N"/>
</dbReference>
<dbReference type="GO" id="GO:0005524">
    <property type="term" value="F:ATP binding"/>
    <property type="evidence" value="ECO:0007669"/>
    <property type="project" value="InterPro"/>
</dbReference>
<dbReference type="Pfam" id="PF00271">
    <property type="entry name" value="Helicase_C"/>
    <property type="match status" value="1"/>
</dbReference>
<dbReference type="Gene3D" id="3.40.50.10810">
    <property type="entry name" value="Tandem AAA-ATPase domain"/>
    <property type="match status" value="1"/>
</dbReference>
<keyword evidence="7" id="KW-0547">Nucleotide-binding</keyword>
<dbReference type="Proteomes" id="UP000315349">
    <property type="component" value="Chromosome"/>
</dbReference>
<dbReference type="AlphaFoldDB" id="A0A518GRJ1"/>
<feature type="domain" description="Helicase C-terminal" evidence="6">
    <location>
        <begin position="947"/>
        <end position="1103"/>
    </location>
</feature>
<dbReference type="PROSITE" id="PS51194">
    <property type="entry name" value="HELICASE_CTER"/>
    <property type="match status" value="1"/>
</dbReference>
<feature type="domain" description="Helicase ATP-binding" evidence="5">
    <location>
        <begin position="677"/>
        <end position="828"/>
    </location>
</feature>
<reference evidence="7 8" key="1">
    <citation type="submission" date="2019-02" db="EMBL/GenBank/DDBJ databases">
        <title>Deep-cultivation of Planctomycetes and their phenomic and genomic characterization uncovers novel biology.</title>
        <authorList>
            <person name="Wiegand S."/>
            <person name="Jogler M."/>
            <person name="Boedeker C."/>
            <person name="Pinto D."/>
            <person name="Vollmers J."/>
            <person name="Rivas-Marin E."/>
            <person name="Kohn T."/>
            <person name="Peeters S.H."/>
            <person name="Heuer A."/>
            <person name="Rast P."/>
            <person name="Oberbeckmann S."/>
            <person name="Bunk B."/>
            <person name="Jeske O."/>
            <person name="Meyerdierks A."/>
            <person name="Storesund J.E."/>
            <person name="Kallscheuer N."/>
            <person name="Luecker S."/>
            <person name="Lage O.M."/>
            <person name="Pohl T."/>
            <person name="Merkel B.J."/>
            <person name="Hornburger P."/>
            <person name="Mueller R.-W."/>
            <person name="Bruemmer F."/>
            <person name="Labrenz M."/>
            <person name="Spormann A.M."/>
            <person name="Op den Camp H."/>
            <person name="Overmann J."/>
            <person name="Amann R."/>
            <person name="Jetten M.S.M."/>
            <person name="Mascher T."/>
            <person name="Medema M.H."/>
            <person name="Devos D.P."/>
            <person name="Kaster A.-K."/>
            <person name="Ovreas L."/>
            <person name="Rohde M."/>
            <person name="Galperin M.Y."/>
            <person name="Jogler C."/>
        </authorList>
    </citation>
    <scope>NUCLEOTIDE SEQUENCE [LARGE SCALE GENOMIC DNA]</scope>
    <source>
        <strain evidence="7 8">Spb1</strain>
    </source>
</reference>
<dbReference type="InterPro" id="IPR027417">
    <property type="entry name" value="P-loop_NTPase"/>
</dbReference>
<proteinExistence type="predicted"/>
<dbReference type="EMBL" id="CP036299">
    <property type="protein sequence ID" value="QDV31141.1"/>
    <property type="molecule type" value="Genomic_DNA"/>
</dbReference>
<dbReference type="InterPro" id="IPR038718">
    <property type="entry name" value="SNF2-like_sf"/>
</dbReference>
<dbReference type="KEGG" id="peh:Spb1_30790"/>
<accession>A0A518GRJ1</accession>
<keyword evidence="2" id="KW-0862">Zinc</keyword>
<dbReference type="CDD" id="cd18793">
    <property type="entry name" value="SF2_C_SNF"/>
    <property type="match status" value="1"/>
</dbReference>
<dbReference type="InterPro" id="IPR049730">
    <property type="entry name" value="SNF2/RAD54-like_C"/>
</dbReference>
<evidence type="ECO:0000313" key="8">
    <source>
        <dbReference type="Proteomes" id="UP000315349"/>
    </source>
</evidence>
<feature type="coiled-coil region" evidence="3">
    <location>
        <begin position="1070"/>
        <end position="1097"/>
    </location>
</feature>
<evidence type="ECO:0000259" key="6">
    <source>
        <dbReference type="PROSITE" id="PS51194"/>
    </source>
</evidence>
<dbReference type="GO" id="GO:0004386">
    <property type="term" value="F:helicase activity"/>
    <property type="evidence" value="ECO:0007669"/>
    <property type="project" value="UniProtKB-KW"/>
</dbReference>
<keyword evidence="1" id="KW-0378">Hydrolase</keyword>
<dbReference type="InterPro" id="IPR014001">
    <property type="entry name" value="Helicase_ATP-bd"/>
</dbReference>
<dbReference type="GO" id="GO:0008270">
    <property type="term" value="F:zinc ion binding"/>
    <property type="evidence" value="ECO:0007669"/>
    <property type="project" value="UniProtKB-KW"/>
</dbReference>
<dbReference type="Gene3D" id="3.40.50.300">
    <property type="entry name" value="P-loop containing nucleotide triphosphate hydrolases"/>
    <property type="match status" value="1"/>
</dbReference>
<keyword evidence="2" id="KW-0479">Metal-binding</keyword>
<evidence type="ECO:0000313" key="7">
    <source>
        <dbReference type="EMBL" id="QDV31141.1"/>
    </source>
</evidence>
<dbReference type="GO" id="GO:0016787">
    <property type="term" value="F:hydrolase activity"/>
    <property type="evidence" value="ECO:0007669"/>
    <property type="project" value="UniProtKB-KW"/>
</dbReference>
<name>A0A518GRJ1_9PLAN</name>
<keyword evidence="3" id="KW-0175">Coiled coil</keyword>
<evidence type="ECO:0000259" key="5">
    <source>
        <dbReference type="PROSITE" id="PS51192"/>
    </source>
</evidence>
<gene>
    <name evidence="7" type="ORF">Spb1_30790</name>
</gene>
<dbReference type="InterPro" id="IPR001650">
    <property type="entry name" value="Helicase_C-like"/>
</dbReference>
<dbReference type="Pfam" id="PF00176">
    <property type="entry name" value="SNF2-rel_dom"/>
    <property type="match status" value="1"/>
</dbReference>
<keyword evidence="2" id="KW-0863">Zinc-finger</keyword>
<evidence type="ECO:0000256" key="1">
    <source>
        <dbReference type="ARBA" id="ARBA00022801"/>
    </source>
</evidence>
<dbReference type="PROSITE" id="PS50966">
    <property type="entry name" value="ZF_SWIM"/>
    <property type="match status" value="1"/>
</dbReference>
<dbReference type="SMART" id="SM00490">
    <property type="entry name" value="HELICc"/>
    <property type="match status" value="1"/>
</dbReference>
<sequence>MTLSDLLESKFRGDIRFRGAAYIQAERVAINRITEDQIFGAVRDGVEFVTQLMRDEGQLKMSCTCMAGKPNPTGQASCKHVWATILLAEKQGVISSGVKPGFIPAFITEDDPLDLPDEDWLDDELEATPSRKLSLSKSTAVAERPTPVSAPAREWETRLKELRTAMQDGAGSYAVSAPGKEREVVYEVDPAASEEAECLILQTSQRQRRASGQWGKLKPLKLRPGRLEEIEEEEDRRILAHLVGGTPDRSSTTGMIGEMQAAAWRYRVPHDLTELLLPQICATGRIRFTDPEERMTEPLVWDGGEPWELCLALEFDQGQDLWKLRGFLRRGEESRGLETAQMLTPGGLVILDHHISLFNDFGAYAWVKLLKSGQPLEVPAGEEHDLVDRLHDMPALPRLELPDELKLEEVRLSPQPLLLVHSPGKSKWHHERLKADVIFEYEDATVRGSSVQWAIVQRSARRYVVRDRDLEDTYWSALQDVGVRRLIDARRGPHDVEITARDLGPAVRKLIGQGWEVRADGKQVRQPGELKFQVKSGIDWFELHADIDFGGSRVSFPELLSALARGDSTVYLDDGSLGILPEEWVHRYGLMGGLGVLEGDHLKFGAAQVGLLDALLLDQGSVDYDAKFAQVRERLANFNGVQAARKPQGFQGELRGYQLEGVGWLQFLDEFQFGGCLADDMGLGKTIQMLAFLEERRQGIPAKNRLPSLVVVPKSLMFNWKQEAERFTPQLKVLEYSGLDRAKQREAFTKSDLVLATYGTLRRDIHILKDVDFDYVILDEAQAIKNNTSQVAKATRLLKSVRRVALSGTPIENHLGDLCSIFDFLNPGMLGRSSLFKLHAADPNDRETRKVLAHGLRPFILRRTKQAVANELPDKIEQTIYCEMGEEQQRLYDELRDHFRDSLLGLIESQGLAKTKMHVLEALLRLRQASCHPALLHKSSDEEGSAKLDVLIPHLEELVGEGHKTLVFSQFTSMLAIVRKHLDRAGITYEYLDGQTRDRKECVERFQNDKDCGVFLISLKAGGLGLNLTAADYVFILDPWWNPAVETQAIDRAHRVGQTRQVFAYRLICKNTVEEKIAELQKQKRELADAILEQDNSVMTNLTADDLRMLLS</sequence>
<evidence type="ECO:0000256" key="3">
    <source>
        <dbReference type="SAM" id="Coils"/>
    </source>
</evidence>
<keyword evidence="7" id="KW-0347">Helicase</keyword>
<dbReference type="SUPFAM" id="SSF52540">
    <property type="entry name" value="P-loop containing nucleoside triphosphate hydrolases"/>
    <property type="match status" value="2"/>
</dbReference>
<dbReference type="SMART" id="SM00487">
    <property type="entry name" value="DEXDc"/>
    <property type="match status" value="1"/>
</dbReference>